<gene>
    <name evidence="1" type="ORF">BCR32DRAFT_270970</name>
</gene>
<sequence length="104" mass="11694">MKKVHQIKKNNYSMINHLDLSIIIIIKIVYKQNKPDKKRVKVNEYTIESNNSTTDILTVPTVPTAPFALSVPSNSINNFNNYEKTSNIANTTTTAATSLVIQFP</sequence>
<keyword evidence="2" id="KW-1185">Reference proteome</keyword>
<comment type="caution">
    <text evidence="1">The sequence shown here is derived from an EMBL/GenBank/DDBJ whole genome shotgun (WGS) entry which is preliminary data.</text>
</comment>
<evidence type="ECO:0000313" key="2">
    <source>
        <dbReference type="Proteomes" id="UP000193944"/>
    </source>
</evidence>
<protein>
    <submittedName>
        <fullName evidence="1">Uncharacterized protein</fullName>
    </submittedName>
</protein>
<dbReference type="Proteomes" id="UP000193944">
    <property type="component" value="Unassembled WGS sequence"/>
</dbReference>
<organism evidence="1 2">
    <name type="scientific">Anaeromyces robustus</name>
    <dbReference type="NCBI Taxonomy" id="1754192"/>
    <lineage>
        <taxon>Eukaryota</taxon>
        <taxon>Fungi</taxon>
        <taxon>Fungi incertae sedis</taxon>
        <taxon>Chytridiomycota</taxon>
        <taxon>Chytridiomycota incertae sedis</taxon>
        <taxon>Neocallimastigomycetes</taxon>
        <taxon>Neocallimastigales</taxon>
        <taxon>Neocallimastigaceae</taxon>
        <taxon>Anaeromyces</taxon>
    </lineage>
</organism>
<dbReference type="EMBL" id="MCFG01000271">
    <property type="protein sequence ID" value="ORX76940.1"/>
    <property type="molecule type" value="Genomic_DNA"/>
</dbReference>
<name>A0A1Y1WTR6_9FUNG</name>
<reference evidence="1 2" key="2">
    <citation type="submission" date="2016-08" db="EMBL/GenBank/DDBJ databases">
        <title>Pervasive Adenine N6-methylation of Active Genes in Fungi.</title>
        <authorList>
            <consortium name="DOE Joint Genome Institute"/>
            <person name="Mondo S.J."/>
            <person name="Dannebaum R.O."/>
            <person name="Kuo R.C."/>
            <person name="Labutti K."/>
            <person name="Haridas S."/>
            <person name="Kuo A."/>
            <person name="Salamov A."/>
            <person name="Ahrendt S.R."/>
            <person name="Lipzen A."/>
            <person name="Sullivan W."/>
            <person name="Andreopoulos W.B."/>
            <person name="Clum A."/>
            <person name="Lindquist E."/>
            <person name="Daum C."/>
            <person name="Ramamoorthy G.K."/>
            <person name="Gryganskyi A."/>
            <person name="Culley D."/>
            <person name="Magnuson J.K."/>
            <person name="James T.Y."/>
            <person name="O'Malley M.A."/>
            <person name="Stajich J.E."/>
            <person name="Spatafora J.W."/>
            <person name="Visel A."/>
            <person name="Grigoriev I.V."/>
        </authorList>
    </citation>
    <scope>NUCLEOTIDE SEQUENCE [LARGE SCALE GENOMIC DNA]</scope>
    <source>
        <strain evidence="1 2">S4</strain>
    </source>
</reference>
<reference evidence="1 2" key="1">
    <citation type="submission" date="2016-08" db="EMBL/GenBank/DDBJ databases">
        <title>A Parts List for Fungal Cellulosomes Revealed by Comparative Genomics.</title>
        <authorList>
            <consortium name="DOE Joint Genome Institute"/>
            <person name="Haitjema C.H."/>
            <person name="Gilmore S.P."/>
            <person name="Henske J.K."/>
            <person name="Solomon K.V."/>
            <person name="De Groot R."/>
            <person name="Kuo A."/>
            <person name="Mondo S.J."/>
            <person name="Salamov A.A."/>
            <person name="Labutti K."/>
            <person name="Zhao Z."/>
            <person name="Chiniquy J."/>
            <person name="Barry K."/>
            <person name="Brewer H.M."/>
            <person name="Purvine S.O."/>
            <person name="Wright A.T."/>
            <person name="Boxma B."/>
            <person name="Van Alen T."/>
            <person name="Hackstein J.H."/>
            <person name="Baker S.E."/>
            <person name="Grigoriev I.V."/>
            <person name="O'Malley M.A."/>
        </authorList>
    </citation>
    <scope>NUCLEOTIDE SEQUENCE [LARGE SCALE GENOMIC DNA]</scope>
    <source>
        <strain evidence="1 2">S4</strain>
    </source>
</reference>
<proteinExistence type="predicted"/>
<evidence type="ECO:0000313" key="1">
    <source>
        <dbReference type="EMBL" id="ORX76940.1"/>
    </source>
</evidence>
<dbReference type="AlphaFoldDB" id="A0A1Y1WTR6"/>
<accession>A0A1Y1WTR6</accession>